<dbReference type="PANTHER" id="PTHR42684">
    <property type="entry name" value="ADENOSYLMETHIONINE-8-AMINO-7-OXONONANOATE AMINOTRANSFERASE"/>
    <property type="match status" value="1"/>
</dbReference>
<gene>
    <name evidence="13" type="primary">bioA</name>
    <name evidence="14" type="ORF">SAMN02745746_03737</name>
</gene>
<keyword evidence="10 13" id="KW-0663">Pyridoxal phosphate</keyword>
<evidence type="ECO:0000256" key="1">
    <source>
        <dbReference type="ARBA" id="ARBA00001933"/>
    </source>
</evidence>
<dbReference type="PIRSF" id="PIRSF000521">
    <property type="entry name" value="Transaminase_4ab_Lys_Orn"/>
    <property type="match status" value="1"/>
</dbReference>
<dbReference type="CDD" id="cd00610">
    <property type="entry name" value="OAT_like"/>
    <property type="match status" value="1"/>
</dbReference>
<dbReference type="UniPathway" id="UPA00078">
    <property type="reaction ID" value="UER00160"/>
</dbReference>
<evidence type="ECO:0000313" key="15">
    <source>
        <dbReference type="Proteomes" id="UP000192920"/>
    </source>
</evidence>
<dbReference type="PANTHER" id="PTHR42684:SF17">
    <property type="entry name" value="ADENOSYLMETHIONINE-8-AMINO-7-OXONONANOATE AMINOTRANSFERASE"/>
    <property type="match status" value="1"/>
</dbReference>
<protein>
    <recommendedName>
        <fullName evidence="13">Adenosylmethionine-8-amino-7-oxononanoate aminotransferase</fullName>
        <ecNumber evidence="13">2.6.1.62</ecNumber>
    </recommendedName>
    <alternativeName>
        <fullName evidence="13">7,8-diamino-pelargonic acid aminotransferase</fullName>
        <shortName evidence="13">DAPA AT</shortName>
        <shortName evidence="13">DAPA aminotransferase</shortName>
    </alternativeName>
    <alternativeName>
        <fullName evidence="13">7,8-diaminononanoate synthase</fullName>
        <shortName evidence="13">DANS</shortName>
    </alternativeName>
    <alternativeName>
        <fullName evidence="13">Diaminopelargonic acid synthase</fullName>
    </alternativeName>
</protein>
<keyword evidence="9 13" id="KW-0093">Biotin biosynthesis</keyword>
<feature type="binding site" evidence="13">
    <location>
        <position position="146"/>
    </location>
    <ligand>
        <name>substrate</name>
    </ligand>
</feature>
<dbReference type="InterPro" id="IPR005814">
    <property type="entry name" value="Aminotrans_3"/>
</dbReference>
<evidence type="ECO:0000256" key="11">
    <source>
        <dbReference type="ARBA" id="ARBA00048449"/>
    </source>
</evidence>
<feature type="binding site" evidence="13">
    <location>
        <position position="401"/>
    </location>
    <ligand>
        <name>substrate</name>
    </ligand>
</feature>
<comment type="similarity">
    <text evidence="12 13">Belongs to the class-III pyridoxal-phosphate-dependent aminotransferase family. BioA subfamily.</text>
</comment>
<evidence type="ECO:0000256" key="4">
    <source>
        <dbReference type="ARBA" id="ARBA00011738"/>
    </source>
</evidence>
<comment type="catalytic activity">
    <reaction evidence="11 13">
        <text>(8S)-8-amino-7-oxononanoate + S-adenosyl-L-methionine = S-adenosyl-4-methylsulfanyl-2-oxobutanoate + (7R,8S)-7,8-diammoniononanoate</text>
        <dbReference type="Rhea" id="RHEA:16861"/>
        <dbReference type="ChEBI" id="CHEBI:16490"/>
        <dbReference type="ChEBI" id="CHEBI:59789"/>
        <dbReference type="ChEBI" id="CHEBI:149468"/>
        <dbReference type="ChEBI" id="CHEBI:149469"/>
        <dbReference type="EC" id="2.6.1.62"/>
    </reaction>
</comment>
<feature type="modified residue" description="N6-(pyridoxal phosphate)lysine" evidence="13">
    <location>
        <position position="281"/>
    </location>
</feature>
<dbReference type="HAMAP" id="MF_00834">
    <property type="entry name" value="BioA"/>
    <property type="match status" value="1"/>
</dbReference>
<evidence type="ECO:0000256" key="7">
    <source>
        <dbReference type="ARBA" id="ARBA00022679"/>
    </source>
</evidence>
<evidence type="ECO:0000256" key="6">
    <source>
        <dbReference type="ARBA" id="ARBA00022576"/>
    </source>
</evidence>
<keyword evidence="7 13" id="KW-0808">Transferase</keyword>
<dbReference type="GO" id="GO:0005737">
    <property type="term" value="C:cytoplasm"/>
    <property type="evidence" value="ECO:0007669"/>
    <property type="project" value="UniProtKB-SubCell"/>
</dbReference>
<evidence type="ECO:0000256" key="10">
    <source>
        <dbReference type="ARBA" id="ARBA00022898"/>
    </source>
</evidence>
<dbReference type="PROSITE" id="PS00600">
    <property type="entry name" value="AA_TRANSFER_CLASS_3"/>
    <property type="match status" value="1"/>
</dbReference>
<dbReference type="Proteomes" id="UP000192920">
    <property type="component" value="Unassembled WGS sequence"/>
</dbReference>
<dbReference type="GO" id="GO:0004015">
    <property type="term" value="F:adenosylmethionine-8-amino-7-oxononanoate transaminase activity"/>
    <property type="evidence" value="ECO:0007669"/>
    <property type="project" value="UniProtKB-UniRule"/>
</dbReference>
<evidence type="ECO:0000256" key="3">
    <source>
        <dbReference type="ARBA" id="ARBA00005063"/>
    </source>
</evidence>
<dbReference type="GO" id="GO:0030170">
    <property type="term" value="F:pyridoxal phosphate binding"/>
    <property type="evidence" value="ECO:0007669"/>
    <property type="project" value="UniProtKB-UniRule"/>
</dbReference>
<comment type="cofactor">
    <cofactor evidence="1 13">
        <name>pyridoxal 5'-phosphate</name>
        <dbReference type="ChEBI" id="CHEBI:597326"/>
    </cofactor>
</comment>
<dbReference type="RefSeq" id="WP_085277733.1">
    <property type="nucleotide sequence ID" value="NZ_FXAG01000028.1"/>
</dbReference>
<comment type="subcellular location">
    <subcellularLocation>
        <location evidence="2 13">Cytoplasm</location>
    </subcellularLocation>
</comment>
<organism evidence="14 15">
    <name type="scientific">Pseudogulbenkiania subflava DSM 22618</name>
    <dbReference type="NCBI Taxonomy" id="1123014"/>
    <lineage>
        <taxon>Bacteria</taxon>
        <taxon>Pseudomonadati</taxon>
        <taxon>Pseudomonadota</taxon>
        <taxon>Betaproteobacteria</taxon>
        <taxon>Neisseriales</taxon>
        <taxon>Chromobacteriaceae</taxon>
        <taxon>Pseudogulbenkiania</taxon>
    </lineage>
</organism>
<keyword evidence="8 13" id="KW-0949">S-adenosyl-L-methionine</keyword>
<feature type="binding site" evidence="13">
    <location>
        <begin position="316"/>
        <end position="317"/>
    </location>
    <ligand>
        <name>pyridoxal 5'-phosphate</name>
        <dbReference type="ChEBI" id="CHEBI:597326"/>
    </ligand>
</feature>
<dbReference type="GO" id="GO:0009102">
    <property type="term" value="P:biotin biosynthetic process"/>
    <property type="evidence" value="ECO:0007669"/>
    <property type="project" value="UniProtKB-UniRule"/>
</dbReference>
<dbReference type="InterPro" id="IPR049704">
    <property type="entry name" value="Aminotrans_3_PPA_site"/>
</dbReference>
<keyword evidence="5 13" id="KW-0963">Cytoplasm</keyword>
<comment type="pathway">
    <text evidence="3 13">Cofactor biosynthesis; biotin biosynthesis; 7,8-diaminononanoate from 8-amino-7-oxononanoate (SAM route): step 1/1.</text>
</comment>
<keyword evidence="6 13" id="KW-0032">Aminotransferase</keyword>
<feature type="binding site" evidence="13">
    <location>
        <begin position="113"/>
        <end position="114"/>
    </location>
    <ligand>
        <name>pyridoxal 5'-phosphate</name>
        <dbReference type="ChEBI" id="CHEBI:597326"/>
    </ligand>
</feature>
<evidence type="ECO:0000313" key="14">
    <source>
        <dbReference type="EMBL" id="SMF52029.1"/>
    </source>
</evidence>
<evidence type="ECO:0000256" key="5">
    <source>
        <dbReference type="ARBA" id="ARBA00022490"/>
    </source>
</evidence>
<dbReference type="NCBIfam" id="NF004624">
    <property type="entry name" value="PRK05964.1"/>
    <property type="match status" value="1"/>
</dbReference>
<dbReference type="InterPro" id="IPR005815">
    <property type="entry name" value="BioA"/>
</dbReference>
<evidence type="ECO:0000256" key="2">
    <source>
        <dbReference type="ARBA" id="ARBA00004496"/>
    </source>
</evidence>
<feature type="binding site" evidence="13">
    <location>
        <position position="252"/>
    </location>
    <ligand>
        <name>pyridoxal 5'-phosphate</name>
        <dbReference type="ChEBI" id="CHEBI:597326"/>
    </ligand>
</feature>
<dbReference type="AlphaFoldDB" id="A0A1Y6CAT4"/>
<dbReference type="InterPro" id="IPR015424">
    <property type="entry name" value="PyrdxlP-dep_Trfase"/>
</dbReference>
<evidence type="ECO:0000256" key="9">
    <source>
        <dbReference type="ARBA" id="ARBA00022756"/>
    </source>
</evidence>
<dbReference type="Pfam" id="PF00202">
    <property type="entry name" value="Aminotran_3"/>
    <property type="match status" value="1"/>
</dbReference>
<feature type="site" description="Participates in the substrate recognition with KAPA and in a stacking interaction with the adenine ring of SAM" evidence="13">
    <location>
        <position position="18"/>
    </location>
</feature>
<dbReference type="Gene3D" id="3.40.640.10">
    <property type="entry name" value="Type I PLP-dependent aspartate aminotransferase-like (Major domain)"/>
    <property type="match status" value="1"/>
</dbReference>
<feature type="binding site" evidence="13">
    <location>
        <position position="315"/>
    </location>
    <ligand>
        <name>substrate</name>
    </ligand>
</feature>
<sequence>MSNQDWLARSRQAVWHPCTQMKRHEALPLVPIARAEGVWLTDFDGKRYLDAVSSWWVNLFGHGHPAIKAAIKDQLDSLEHVMLAGFTHRPVIELSERLGKLTGLGHAFYGSDGASATEIALKMSFHYWQNSGRPGKMRFLSLENSYHGETVGALAVTDVPLFSSTYAPLLKAGTRVPTPDARQARDGETAEDVARRAARALENVLAKQADSIAALIVEPLVQGAAGMAMYHPAYLEEARRLCDRYQVHLIADEIAVGFGRTGTLFACEQAGIRPDFLCLSKGITGGFLPLSCVLTTDGVYQAFYHDEVARGFLHSHSYTGNALACRAALAVLDLFEQEDVLARNREKAAHFSTLLAPLRAHPQVRQFRQQGMIWAFEVETTRGDFAMAFFSAMLQRGCLVRPIGNTVYFMPPYVIEAEEMALLCQATLDTLDELQHSGQWPERATPPLP</sequence>
<feature type="binding site" evidence="13">
    <location>
        <position position="55"/>
    </location>
    <ligand>
        <name>substrate</name>
    </ligand>
</feature>
<comment type="function">
    <text evidence="13">Catalyzes the transfer of the alpha-amino group from S-adenosyl-L-methionine (SAM) to 7-keto-8-aminopelargonic acid (KAPA) to form 7,8-diaminopelargonic acid (DAPA). It is the only aminotransferase known to utilize SAM as an amino donor.</text>
</comment>
<accession>A0A1Y6CAT4</accession>
<evidence type="ECO:0000256" key="13">
    <source>
        <dbReference type="HAMAP-Rule" id="MF_00834"/>
    </source>
</evidence>
<feature type="binding site" evidence="13">
    <location>
        <position position="281"/>
    </location>
    <ligand>
        <name>substrate</name>
    </ligand>
</feature>
<evidence type="ECO:0000256" key="12">
    <source>
        <dbReference type="ARBA" id="ARBA00060970"/>
    </source>
</evidence>
<dbReference type="EMBL" id="FXAG01000028">
    <property type="protein sequence ID" value="SMF52029.1"/>
    <property type="molecule type" value="Genomic_DNA"/>
</dbReference>
<dbReference type="InterPro" id="IPR015421">
    <property type="entry name" value="PyrdxlP-dep_Trfase_major"/>
</dbReference>
<dbReference type="EC" id="2.6.1.62" evidence="13"/>
<dbReference type="Gene3D" id="3.90.1150.10">
    <property type="entry name" value="Aspartate Aminotransferase, domain 1"/>
    <property type="match status" value="1"/>
</dbReference>
<dbReference type="NCBIfam" id="TIGR00508">
    <property type="entry name" value="bioA"/>
    <property type="match status" value="1"/>
</dbReference>
<reference evidence="15" key="1">
    <citation type="submission" date="2017-04" db="EMBL/GenBank/DDBJ databases">
        <authorList>
            <person name="Varghese N."/>
            <person name="Submissions S."/>
        </authorList>
    </citation>
    <scope>NUCLEOTIDE SEQUENCE [LARGE SCALE GENOMIC DNA]</scope>
    <source>
        <strain evidence="15">DSM 22618</strain>
    </source>
</reference>
<proteinExistence type="inferred from homology"/>
<dbReference type="FunFam" id="3.40.640.10:FF:000078">
    <property type="entry name" value="Adenosylmethionine-8-amino-7-oxononanoate aminotransferase"/>
    <property type="match status" value="1"/>
</dbReference>
<dbReference type="InterPro" id="IPR015422">
    <property type="entry name" value="PyrdxlP-dep_Trfase_small"/>
</dbReference>
<name>A0A1Y6CAT4_9NEIS</name>
<comment type="subunit">
    <text evidence="4 13">Homodimer.</text>
</comment>
<dbReference type="STRING" id="1123014.SAMN02745746_03737"/>
<keyword evidence="15" id="KW-1185">Reference proteome</keyword>
<evidence type="ECO:0000256" key="8">
    <source>
        <dbReference type="ARBA" id="ARBA00022691"/>
    </source>
</evidence>
<dbReference type="SUPFAM" id="SSF53383">
    <property type="entry name" value="PLP-dependent transferases"/>
    <property type="match status" value="1"/>
</dbReference>